<dbReference type="AlphaFoldDB" id="A0A135I9X1"/>
<dbReference type="RefSeq" id="WP_067414148.1">
    <property type="nucleotide sequence ID" value="NZ_LNTY01000026.1"/>
</dbReference>
<accession>A0A135I9X1</accession>
<reference evidence="1 2" key="1">
    <citation type="submission" date="2015-11" db="EMBL/GenBank/DDBJ databases">
        <title>Genomic Taxonomy of the Vibrionaceae.</title>
        <authorList>
            <person name="Gomez-Gil B."/>
            <person name="Enciso-Ibarra J."/>
        </authorList>
    </citation>
    <scope>NUCLEOTIDE SEQUENCE [LARGE SCALE GENOMIC DNA]</scope>
    <source>
        <strain evidence="1 2">CAIM 912</strain>
    </source>
</reference>
<evidence type="ECO:0000313" key="1">
    <source>
        <dbReference type="EMBL" id="KXF82237.1"/>
    </source>
</evidence>
<gene>
    <name evidence="1" type="ORF">ATN88_24060</name>
</gene>
<dbReference type="EMBL" id="LNTY01000026">
    <property type="protein sequence ID" value="KXF82237.1"/>
    <property type="molecule type" value="Genomic_DNA"/>
</dbReference>
<protein>
    <submittedName>
        <fullName evidence="1">Uncharacterized protein</fullName>
    </submittedName>
</protein>
<organism evidence="1 2">
    <name type="scientific">Enterovibrio coralii</name>
    <dbReference type="NCBI Taxonomy" id="294935"/>
    <lineage>
        <taxon>Bacteria</taxon>
        <taxon>Pseudomonadati</taxon>
        <taxon>Pseudomonadota</taxon>
        <taxon>Gammaproteobacteria</taxon>
        <taxon>Vibrionales</taxon>
        <taxon>Vibrionaceae</taxon>
        <taxon>Enterovibrio</taxon>
    </lineage>
</organism>
<dbReference type="Proteomes" id="UP000070529">
    <property type="component" value="Unassembled WGS sequence"/>
</dbReference>
<sequence length="73" mass="7718">MAKHSFESAVINVAIALTTPPDNLEMIGFAANQDFGLDTSIKGAASFLKVLSLSNAESTVGIMYSSNEVSKHE</sequence>
<comment type="caution">
    <text evidence="1">The sequence shown here is derived from an EMBL/GenBank/DDBJ whole genome shotgun (WGS) entry which is preliminary data.</text>
</comment>
<name>A0A135I9X1_9GAMM</name>
<evidence type="ECO:0000313" key="2">
    <source>
        <dbReference type="Proteomes" id="UP000070529"/>
    </source>
</evidence>
<proteinExistence type="predicted"/>
<keyword evidence="2" id="KW-1185">Reference proteome</keyword>